<dbReference type="Proteomes" id="UP000320475">
    <property type="component" value="Unassembled WGS sequence"/>
</dbReference>
<protein>
    <submittedName>
        <fullName evidence="1">Uncharacterized protein</fullName>
    </submittedName>
</protein>
<sequence length="198" mass="23398">MVLFTLTQSTPGHSHEEEIDNYIRSIQKFRCDVQNDMNTIATDNNRPQYRGNTRRYCLESDLKVRLSSLQKLRWSERWIYDELIELPKTQIRWVPVCIAHEELIIDRAKYDMKRLQEYCKFYCGIPEINKKAEQRLNSYQEFIDHHEQNIAKYRVLDIDGVSNPLVASTDQVDRRTLDLLGRGGIYGTSDPMETSTNY</sequence>
<comment type="caution">
    <text evidence="1">The sequence shown here is derived from an EMBL/GenBank/DDBJ whole genome shotgun (WGS) entry which is preliminary data.</text>
</comment>
<accession>A0A507C8D1</accession>
<dbReference type="VEuPathDB" id="FungiDB:SeMB42_g07777"/>
<organism evidence="1 2">
    <name type="scientific">Synchytrium endobioticum</name>
    <dbReference type="NCBI Taxonomy" id="286115"/>
    <lineage>
        <taxon>Eukaryota</taxon>
        <taxon>Fungi</taxon>
        <taxon>Fungi incertae sedis</taxon>
        <taxon>Chytridiomycota</taxon>
        <taxon>Chytridiomycota incertae sedis</taxon>
        <taxon>Chytridiomycetes</taxon>
        <taxon>Synchytriales</taxon>
        <taxon>Synchytriaceae</taxon>
        <taxon>Synchytrium</taxon>
    </lineage>
</organism>
<proteinExistence type="predicted"/>
<dbReference type="EMBL" id="QEAM01000871">
    <property type="protein sequence ID" value="TPX33783.1"/>
    <property type="molecule type" value="Genomic_DNA"/>
</dbReference>
<evidence type="ECO:0000313" key="2">
    <source>
        <dbReference type="Proteomes" id="UP000320475"/>
    </source>
</evidence>
<gene>
    <name evidence="1" type="ORF">SeLEV6574_g08348</name>
</gene>
<reference evidence="1 2" key="1">
    <citation type="journal article" date="2019" name="Sci. Rep.">
        <title>Comparative genomics of chytrid fungi reveal insights into the obligate biotrophic and pathogenic lifestyle of Synchytrium endobioticum.</title>
        <authorList>
            <person name="van de Vossenberg B.T.L.H."/>
            <person name="Warris S."/>
            <person name="Nguyen H.D.T."/>
            <person name="van Gent-Pelzer M.P.E."/>
            <person name="Joly D.L."/>
            <person name="van de Geest H.C."/>
            <person name="Bonants P.J.M."/>
            <person name="Smith D.S."/>
            <person name="Levesque C.A."/>
            <person name="van der Lee T.A.J."/>
        </authorList>
    </citation>
    <scope>NUCLEOTIDE SEQUENCE [LARGE SCALE GENOMIC DNA]</scope>
    <source>
        <strain evidence="1 2">LEV6574</strain>
    </source>
</reference>
<feature type="non-terminal residue" evidence="1">
    <location>
        <position position="198"/>
    </location>
</feature>
<name>A0A507C8D1_9FUNG</name>
<evidence type="ECO:0000313" key="1">
    <source>
        <dbReference type="EMBL" id="TPX33783.1"/>
    </source>
</evidence>
<dbReference type="AlphaFoldDB" id="A0A507C8D1"/>